<dbReference type="PANTHER" id="PTHR46112:SF9">
    <property type="entry name" value="XAA-PRO AMINOPEPTIDASE"/>
    <property type="match status" value="1"/>
</dbReference>
<proteinExistence type="predicted"/>
<reference evidence="5" key="2">
    <citation type="journal article" date="2019" name="Int. J. Syst. Evol. Microbiol.">
        <title>The Global Catalogue of Microorganisms (GCM) 10K type strain sequencing project: providing services to taxonomists for standard genome sequencing and annotation.</title>
        <authorList>
            <consortium name="The Broad Institute Genomics Platform"/>
            <consortium name="The Broad Institute Genome Sequencing Center for Infectious Disease"/>
            <person name="Wu L."/>
            <person name="Ma J."/>
        </authorList>
    </citation>
    <scope>NUCLEOTIDE SEQUENCE [LARGE SCALE GENOMIC DNA]</scope>
    <source>
        <strain evidence="5">CCUG 66188</strain>
    </source>
</reference>
<feature type="domain" description="Creatinase N-terminal" evidence="2">
    <location>
        <begin position="6"/>
        <end position="135"/>
    </location>
</feature>
<gene>
    <name evidence="3" type="ORF">ACFQFQ_26150</name>
    <name evidence="4" type="ORF">ACFQFQ_28765</name>
</gene>
<dbReference type="PANTHER" id="PTHR46112">
    <property type="entry name" value="AMINOPEPTIDASE"/>
    <property type="match status" value="1"/>
</dbReference>
<organism evidence="4 5">
    <name type="scientific">Sulfitobacter porphyrae</name>
    <dbReference type="NCBI Taxonomy" id="1246864"/>
    <lineage>
        <taxon>Bacteria</taxon>
        <taxon>Pseudomonadati</taxon>
        <taxon>Pseudomonadota</taxon>
        <taxon>Alphaproteobacteria</taxon>
        <taxon>Rhodobacterales</taxon>
        <taxon>Roseobacteraceae</taxon>
        <taxon>Sulfitobacter</taxon>
    </lineage>
</organism>
<feature type="domain" description="Peptidase M24" evidence="1">
    <location>
        <begin position="145"/>
        <end position="211"/>
    </location>
</feature>
<dbReference type="Gene3D" id="3.90.230.10">
    <property type="entry name" value="Creatinase/methionine aminopeptidase superfamily"/>
    <property type="match status" value="1"/>
</dbReference>
<evidence type="ECO:0000259" key="1">
    <source>
        <dbReference type="Pfam" id="PF00557"/>
    </source>
</evidence>
<dbReference type="InterPro" id="IPR036005">
    <property type="entry name" value="Creatinase/aminopeptidase-like"/>
</dbReference>
<evidence type="ECO:0000313" key="5">
    <source>
        <dbReference type="Proteomes" id="UP001596353"/>
    </source>
</evidence>
<dbReference type="InterPro" id="IPR000587">
    <property type="entry name" value="Creatinase_N"/>
</dbReference>
<dbReference type="SUPFAM" id="SSF55920">
    <property type="entry name" value="Creatinase/aminopeptidase"/>
    <property type="match status" value="1"/>
</dbReference>
<sequence length="213" mass="22783">MNFDARIHKLAAILQRHDCPAIAMVPGPNFFYLTGVRLGLMERPTILIVTAAGEVHAAIPALEKDMWTARMPQARTVFWQDADGYADALAQLARQTGLTRLAVEGGRMRHFEAAALARAFGTAPEDGTDMLLPLRLNKDASEIAAIEKAVQISEDALAATLKQIGAGLTETEIRSRLLINMLERGADGAAFDLIVLAGPAAADCHGVPSSDRG</sequence>
<name>A0ABW2BBP4_9RHOB</name>
<accession>A0ABW2BBP4</accession>
<dbReference type="InterPro" id="IPR050659">
    <property type="entry name" value="Peptidase_M24B"/>
</dbReference>
<keyword evidence="5" id="KW-1185">Reference proteome</keyword>
<protein>
    <submittedName>
        <fullName evidence="4">M24 family metallopeptidase</fullName>
    </submittedName>
</protein>
<dbReference type="InterPro" id="IPR000994">
    <property type="entry name" value="Pept_M24"/>
</dbReference>
<reference evidence="4" key="1">
    <citation type="journal article" date="2014" name="Int. J. Syst. Evol. Microbiol.">
        <title>Complete genome of a new Firmicutes species belonging to the dominant human colonic microbiota ('Ruminococcus bicirculans') reveals two chromosomes and a selective capacity to utilize plant glucans.</title>
        <authorList>
            <consortium name="NISC Comparative Sequencing Program"/>
            <person name="Wegmann U."/>
            <person name="Louis P."/>
            <person name="Goesmann A."/>
            <person name="Henrissat B."/>
            <person name="Duncan S.H."/>
            <person name="Flint H.J."/>
        </authorList>
    </citation>
    <scope>NUCLEOTIDE SEQUENCE</scope>
    <source>
        <strain evidence="4">NBRC 109054</strain>
    </source>
</reference>
<dbReference type="EMBL" id="JBHSWG010000004">
    <property type="protein sequence ID" value="MFC6762656.1"/>
    <property type="molecule type" value="Genomic_DNA"/>
</dbReference>
<dbReference type="InterPro" id="IPR029149">
    <property type="entry name" value="Creatin/AminoP/Spt16_N"/>
</dbReference>
<dbReference type="Pfam" id="PF01321">
    <property type="entry name" value="Creatinase_N"/>
    <property type="match status" value="1"/>
</dbReference>
<evidence type="ECO:0000313" key="3">
    <source>
        <dbReference type="EMBL" id="MFC6762209.1"/>
    </source>
</evidence>
<dbReference type="SUPFAM" id="SSF53092">
    <property type="entry name" value="Creatinase/prolidase N-terminal domain"/>
    <property type="match status" value="1"/>
</dbReference>
<dbReference type="Gene3D" id="3.40.350.10">
    <property type="entry name" value="Creatinase/prolidase N-terminal domain"/>
    <property type="match status" value="1"/>
</dbReference>
<dbReference type="Pfam" id="PF00557">
    <property type="entry name" value="Peptidase_M24"/>
    <property type="match status" value="1"/>
</dbReference>
<evidence type="ECO:0000259" key="2">
    <source>
        <dbReference type="Pfam" id="PF01321"/>
    </source>
</evidence>
<evidence type="ECO:0000313" key="4">
    <source>
        <dbReference type="EMBL" id="MFC6762656.1"/>
    </source>
</evidence>
<dbReference type="EMBL" id="JBHSWG010000004">
    <property type="protein sequence ID" value="MFC6762209.1"/>
    <property type="molecule type" value="Genomic_DNA"/>
</dbReference>
<reference evidence="4" key="3">
    <citation type="submission" date="2024-09" db="EMBL/GenBank/DDBJ databases">
        <authorList>
            <person name="Sun Q."/>
            <person name="Mori K."/>
        </authorList>
    </citation>
    <scope>NUCLEOTIDE SEQUENCE</scope>
    <source>
        <strain evidence="4">NBRC 109054</strain>
    </source>
</reference>
<dbReference type="Proteomes" id="UP001596353">
    <property type="component" value="Unassembled WGS sequence"/>
</dbReference>
<comment type="caution">
    <text evidence="4">The sequence shown here is derived from an EMBL/GenBank/DDBJ whole genome shotgun (WGS) entry which is preliminary data.</text>
</comment>